<keyword evidence="2" id="KW-0378">Hydrolase</keyword>
<feature type="non-terminal residue" evidence="2">
    <location>
        <position position="1"/>
    </location>
</feature>
<proteinExistence type="predicted"/>
<reference evidence="2" key="1">
    <citation type="submission" date="2020-02" db="EMBL/GenBank/DDBJ databases">
        <authorList>
            <person name="Meier V. D."/>
        </authorList>
    </citation>
    <scope>NUCLEOTIDE SEQUENCE</scope>
    <source>
        <strain evidence="2">AVDCRST_MAG35</strain>
    </source>
</reference>
<dbReference type="GO" id="GO:0004635">
    <property type="term" value="F:phosphoribosyl-AMP cyclohydrolase activity"/>
    <property type="evidence" value="ECO:0007669"/>
    <property type="project" value="UniProtKB-EC"/>
</dbReference>
<gene>
    <name evidence="2" type="ORF">AVDCRST_MAG35-2382</name>
</gene>
<feature type="compositionally biased region" description="Basic residues" evidence="1">
    <location>
        <begin position="9"/>
        <end position="37"/>
    </location>
</feature>
<accession>A0A6J4PW53</accession>
<feature type="compositionally biased region" description="Basic and acidic residues" evidence="1">
    <location>
        <begin position="41"/>
        <end position="57"/>
    </location>
</feature>
<dbReference type="AlphaFoldDB" id="A0A6J4PW53"/>
<sequence>DDRPDHGPGPRRRRAAQARRRRPGVRRRPGPRHRRGAHGGLDGRRGAAPHPDHRPRLVLEPQPRRAVAQGRHLRRRPARGLRGPGLRRRRAPGDRRPDRRRLPHRRPHLLRRPAAAGQRAPAPGPGQRAV</sequence>
<protein>
    <submittedName>
        <fullName evidence="2">Phosphoribosyl-AMP cyclohydrolase</fullName>
        <ecNumber evidence="2">3.5.4.19</ecNumber>
    </submittedName>
</protein>
<feature type="non-terminal residue" evidence="2">
    <location>
        <position position="130"/>
    </location>
</feature>
<organism evidence="2">
    <name type="scientific">uncultured Quadrisphaera sp</name>
    <dbReference type="NCBI Taxonomy" id="904978"/>
    <lineage>
        <taxon>Bacteria</taxon>
        <taxon>Bacillati</taxon>
        <taxon>Actinomycetota</taxon>
        <taxon>Actinomycetes</taxon>
        <taxon>Kineosporiales</taxon>
        <taxon>Kineosporiaceae</taxon>
        <taxon>Quadrisphaera</taxon>
        <taxon>environmental samples</taxon>
    </lineage>
</organism>
<evidence type="ECO:0000313" key="2">
    <source>
        <dbReference type="EMBL" id="CAA9427512.1"/>
    </source>
</evidence>
<dbReference type="EC" id="3.5.4.19" evidence="2"/>
<feature type="region of interest" description="Disordered" evidence="1">
    <location>
        <begin position="1"/>
        <end position="130"/>
    </location>
</feature>
<feature type="compositionally biased region" description="Basic residues" evidence="1">
    <location>
        <begin position="71"/>
        <end position="90"/>
    </location>
</feature>
<evidence type="ECO:0000256" key="1">
    <source>
        <dbReference type="SAM" id="MobiDB-lite"/>
    </source>
</evidence>
<feature type="compositionally biased region" description="Low complexity" evidence="1">
    <location>
        <begin position="112"/>
        <end position="130"/>
    </location>
</feature>
<feature type="compositionally biased region" description="Basic residues" evidence="1">
    <location>
        <begin position="98"/>
        <end position="111"/>
    </location>
</feature>
<dbReference type="EMBL" id="CADCUY010000487">
    <property type="protein sequence ID" value="CAA9427512.1"/>
    <property type="molecule type" value="Genomic_DNA"/>
</dbReference>
<name>A0A6J4PW53_9ACTN</name>